<dbReference type="AlphaFoldDB" id="A0A2X0IZM6"/>
<keyword evidence="3" id="KW-0547">Nucleotide-binding</keyword>
<evidence type="ECO:0000256" key="1">
    <source>
        <dbReference type="SAM" id="MobiDB-lite"/>
    </source>
</evidence>
<name>A0A2X0IZM6_9ACTN</name>
<feature type="region of interest" description="Disordered" evidence="1">
    <location>
        <begin position="1"/>
        <end position="28"/>
    </location>
</feature>
<dbReference type="GO" id="GO:0005524">
    <property type="term" value="F:ATP binding"/>
    <property type="evidence" value="ECO:0007669"/>
    <property type="project" value="UniProtKB-KW"/>
</dbReference>
<keyword evidence="2" id="KW-0472">Membrane</keyword>
<sequence length="717" mass="76003">MSLDGHTAIPPMPSVPPRVPGGAAIPPQPGAPGAGAGFDLVGWVSAKRHRTPPGVFGLGPEPRSADEKTLADDAIPGWKLLLRAALNAVVAWELFLYAQPAITWLFQLLFPGEIAAVQRNDSTAIMIANILWVLTALLLIWIFGRMGRWRAVGRRYLLPLLRGLLAAQRRHAAQKAQKEKEAGGEPQGIVDPWAPLRAVAEVGGLAVLDAETAQGLVGDVDHQRLLRALECVRHEPARLRALLDAVREYGAVACAHPSGARELVGRGPANDLLLRQLRLGGAENVPKNPAGYRGADIALDPLLLGTSLLAVGPAGSGKTTRLTRPVAEALCLQALTGTAVVVVVGAADADLGPAAWYDVVVAPGAAQSGDPQAGYGLDLFGGAQHTDEAAARLADALLPDELALRTEAARLALQQIVGPFEAGYGRLPGVRELVLLLRGEEGAWAALLAAVRESGTLDRHQHELAQRERLHGLADDPGALLADRLALLDRPVFARCFNASAGDPESLPLFALRALDHPLRVRIALPDHSHPEAARILGRLAVGQFLHAAGSRADRSLFAGLVVDDASSAVDTHAIRGLQRLRSANGGAVLGLRTLVDVPEALRAPLFGAVGGRMAFPGLAPWDGKLFEDAWGTVWVDERDVTRALDTSGGVLRRSFRGVRALLEGERAQTESVTTRKVERRRWSASDLAQVLPRGHAVVSLTSVDGSQVPPLLVRLP</sequence>
<gene>
    <name evidence="3" type="ORF">DN069_38040</name>
</gene>
<keyword evidence="2" id="KW-0812">Transmembrane</keyword>
<protein>
    <submittedName>
        <fullName evidence="3">ATP-binding protein</fullName>
    </submittedName>
</protein>
<organism evidence="3 4">
    <name type="scientific">Streptacidiphilus pinicola</name>
    <dbReference type="NCBI Taxonomy" id="2219663"/>
    <lineage>
        <taxon>Bacteria</taxon>
        <taxon>Bacillati</taxon>
        <taxon>Actinomycetota</taxon>
        <taxon>Actinomycetes</taxon>
        <taxon>Kitasatosporales</taxon>
        <taxon>Streptomycetaceae</taxon>
        <taxon>Streptacidiphilus</taxon>
    </lineage>
</organism>
<evidence type="ECO:0000256" key="2">
    <source>
        <dbReference type="SAM" id="Phobius"/>
    </source>
</evidence>
<dbReference type="Gene3D" id="3.40.50.300">
    <property type="entry name" value="P-loop containing nucleotide triphosphate hydrolases"/>
    <property type="match status" value="1"/>
</dbReference>
<keyword evidence="2" id="KW-1133">Transmembrane helix</keyword>
<dbReference type="Proteomes" id="UP000248889">
    <property type="component" value="Unassembled WGS sequence"/>
</dbReference>
<dbReference type="EMBL" id="QKYN01000230">
    <property type="protein sequence ID" value="RAG80448.1"/>
    <property type="molecule type" value="Genomic_DNA"/>
</dbReference>
<comment type="caution">
    <text evidence="3">The sequence shown here is derived from an EMBL/GenBank/DDBJ whole genome shotgun (WGS) entry which is preliminary data.</text>
</comment>
<proteinExistence type="predicted"/>
<dbReference type="SUPFAM" id="SSF52540">
    <property type="entry name" value="P-loop containing nucleoside triphosphate hydrolases"/>
    <property type="match status" value="1"/>
</dbReference>
<evidence type="ECO:0000313" key="4">
    <source>
        <dbReference type="Proteomes" id="UP000248889"/>
    </source>
</evidence>
<keyword evidence="4" id="KW-1185">Reference proteome</keyword>
<feature type="transmembrane region" description="Helical" evidence="2">
    <location>
        <begin position="89"/>
        <end position="110"/>
    </location>
</feature>
<feature type="compositionally biased region" description="Pro residues" evidence="1">
    <location>
        <begin position="10"/>
        <end position="19"/>
    </location>
</feature>
<keyword evidence="3" id="KW-0067">ATP-binding</keyword>
<feature type="transmembrane region" description="Helical" evidence="2">
    <location>
        <begin position="122"/>
        <end position="144"/>
    </location>
</feature>
<evidence type="ECO:0000313" key="3">
    <source>
        <dbReference type="EMBL" id="RAG80448.1"/>
    </source>
</evidence>
<accession>A0A2X0IZM6</accession>
<dbReference type="InterPro" id="IPR027417">
    <property type="entry name" value="P-loop_NTPase"/>
</dbReference>
<reference evidence="3 4" key="1">
    <citation type="submission" date="2018-06" db="EMBL/GenBank/DDBJ databases">
        <title>Streptacidiphilus pinicola sp. nov., isolated from pine grove soil.</title>
        <authorList>
            <person name="Roh S.G."/>
            <person name="Park S."/>
            <person name="Kim M.-K."/>
            <person name="Yun B.-R."/>
            <person name="Park J."/>
            <person name="Kim M.J."/>
            <person name="Kim Y.S."/>
            <person name="Kim S.B."/>
        </authorList>
    </citation>
    <scope>NUCLEOTIDE SEQUENCE [LARGE SCALE GENOMIC DNA]</scope>
    <source>
        <strain evidence="3 4">MMS16-CNU450</strain>
    </source>
</reference>